<dbReference type="EMBL" id="BK015181">
    <property type="protein sequence ID" value="DAD94750.1"/>
    <property type="molecule type" value="Genomic_DNA"/>
</dbReference>
<proteinExistence type="predicted"/>
<accession>A0A8S5NJ52</accession>
<evidence type="ECO:0000313" key="1">
    <source>
        <dbReference type="EMBL" id="DAD94750.1"/>
    </source>
</evidence>
<sequence length="277" mass="31680">MDSSRKGRKIMASYKEEYKDKCWYEDCACEDIYPADCDSLRKENNEGIGRYACAAQNQDCYDKNFFKRAFQKIACQFEHVIQNICAIWDLLQCITEYLKAQGNQGYETKYYRHTGVEGQNFYKPIMTRYAINLYKDSEYGWDTQGGIDDGKRGTFDQDMHCYIRWCADGNELNPAVDNTMTFVVRTSGEGWPGDESDMVKQRGIHWQMTGLTDGAMPCSDTIVLPKGQNIVIEVIQNNTSSGTFRVHNIKVEYHPIAGTGLPDCLKTPEVPKKDCNC</sequence>
<protein>
    <submittedName>
        <fullName evidence="1">Uncharacterized protein</fullName>
    </submittedName>
</protein>
<reference evidence="1" key="1">
    <citation type="journal article" date="2021" name="Proc. Natl. Acad. Sci. U.S.A.">
        <title>A Catalog of Tens of Thousands of Viruses from Human Metagenomes Reveals Hidden Associations with Chronic Diseases.</title>
        <authorList>
            <person name="Tisza M.J."/>
            <person name="Buck C.B."/>
        </authorList>
    </citation>
    <scope>NUCLEOTIDE SEQUENCE</scope>
    <source>
        <strain evidence="1">CtK0l2</strain>
    </source>
</reference>
<organism evidence="1">
    <name type="scientific">Siphoviridae sp. ctK0l2</name>
    <dbReference type="NCBI Taxonomy" id="2826243"/>
    <lineage>
        <taxon>Viruses</taxon>
        <taxon>Duplodnaviria</taxon>
        <taxon>Heunggongvirae</taxon>
        <taxon>Uroviricota</taxon>
        <taxon>Caudoviricetes</taxon>
    </lineage>
</organism>
<name>A0A8S5NJ52_9CAUD</name>